<dbReference type="GO" id="GO:0002058">
    <property type="term" value="F:uracil binding"/>
    <property type="evidence" value="ECO:0007669"/>
    <property type="project" value="TreeGrafter"/>
</dbReference>
<evidence type="ECO:0000256" key="5">
    <source>
        <dbReference type="ARBA" id="ARBA00022975"/>
    </source>
</evidence>
<feature type="domain" description="Dihydroorotate dehydrogenase catalytic" evidence="12">
    <location>
        <begin position="83"/>
        <end position="286"/>
    </location>
</feature>
<evidence type="ECO:0000313" key="14">
    <source>
        <dbReference type="Proteomes" id="UP000030134"/>
    </source>
</evidence>
<dbReference type="PIRSF" id="PIRSF000164">
    <property type="entry name" value="DHO_oxidase"/>
    <property type="match status" value="1"/>
</dbReference>
<evidence type="ECO:0000256" key="6">
    <source>
        <dbReference type="ARBA" id="ARBA00023002"/>
    </source>
</evidence>
<dbReference type="GO" id="GO:0004152">
    <property type="term" value="F:dihydroorotate dehydrogenase activity"/>
    <property type="evidence" value="ECO:0007669"/>
    <property type="project" value="InterPro"/>
</dbReference>
<evidence type="ECO:0000256" key="1">
    <source>
        <dbReference type="ARBA" id="ARBA00001917"/>
    </source>
</evidence>
<dbReference type="RefSeq" id="WP_025843104.1">
    <property type="nucleotide sequence ID" value="NZ_JQZW01000006.1"/>
</dbReference>
<evidence type="ECO:0000256" key="8">
    <source>
        <dbReference type="ARBA" id="ARBA00048792"/>
    </source>
</evidence>
<dbReference type="Proteomes" id="UP000030134">
    <property type="component" value="Unassembled WGS sequence"/>
</dbReference>
<keyword evidence="4" id="KW-0288">FMN</keyword>
<dbReference type="GO" id="GO:0044205">
    <property type="term" value="P:'de novo' UMP biosynthetic process"/>
    <property type="evidence" value="ECO:0007669"/>
    <property type="project" value="UniProtKB-UniPathway"/>
</dbReference>
<dbReference type="PANTHER" id="PTHR43073">
    <property type="entry name" value="DIHYDROPYRIMIDINE DEHYDROGENASE [NADP(+)]"/>
    <property type="match status" value="1"/>
</dbReference>
<evidence type="ECO:0000256" key="4">
    <source>
        <dbReference type="ARBA" id="ARBA00022643"/>
    </source>
</evidence>
<evidence type="ECO:0000313" key="13">
    <source>
        <dbReference type="EMBL" id="KGN98491.1"/>
    </source>
</evidence>
<dbReference type="GO" id="GO:0005737">
    <property type="term" value="C:cytoplasm"/>
    <property type="evidence" value="ECO:0007669"/>
    <property type="project" value="InterPro"/>
</dbReference>
<dbReference type="EC" id="1.3.1.1" evidence="11"/>
<dbReference type="SUPFAM" id="SSF51395">
    <property type="entry name" value="FMN-linked oxidoreductases"/>
    <property type="match status" value="1"/>
</dbReference>
<proteinExistence type="predicted"/>
<keyword evidence="6" id="KW-0560">Oxidoreductase</keyword>
<dbReference type="UniPathway" id="UPA00070"/>
<protein>
    <recommendedName>
        <fullName evidence="11">dihydrouracil dehydrogenase (NAD(+))</fullName>
        <ecNumber evidence="11">1.3.1.1</ecNumber>
    </recommendedName>
</protein>
<dbReference type="OrthoDB" id="9794954at2"/>
<dbReference type="InterPro" id="IPR005720">
    <property type="entry name" value="Dihydroorotate_DH_cat"/>
</dbReference>
<dbReference type="Pfam" id="PF01180">
    <property type="entry name" value="DHO_dh"/>
    <property type="match status" value="1"/>
</dbReference>
<evidence type="ECO:0000256" key="7">
    <source>
        <dbReference type="ARBA" id="ARBA00047685"/>
    </source>
</evidence>
<comment type="caution">
    <text evidence="13">The sequence shown here is derived from an EMBL/GenBank/DDBJ whole genome shotgun (WGS) entry which is preliminary data.</text>
</comment>
<dbReference type="Gene3D" id="3.20.20.70">
    <property type="entry name" value="Aldolase class I"/>
    <property type="match status" value="1"/>
</dbReference>
<keyword evidence="5" id="KW-0665">Pyrimidine biosynthesis</keyword>
<dbReference type="InterPro" id="IPR013785">
    <property type="entry name" value="Aldolase_TIM"/>
</dbReference>
<dbReference type="GO" id="GO:0050661">
    <property type="term" value="F:NADP binding"/>
    <property type="evidence" value="ECO:0007669"/>
    <property type="project" value="TreeGrafter"/>
</dbReference>
<dbReference type="GO" id="GO:0006212">
    <property type="term" value="P:uracil catabolic process"/>
    <property type="evidence" value="ECO:0007669"/>
    <property type="project" value="TreeGrafter"/>
</dbReference>
<dbReference type="InterPro" id="IPR012135">
    <property type="entry name" value="Dihydroorotate_DH_1_2"/>
</dbReference>
<dbReference type="PANTHER" id="PTHR43073:SF2">
    <property type="entry name" value="DIHYDROPYRIMIDINE DEHYDROGENASE [NADP(+)]"/>
    <property type="match status" value="1"/>
</dbReference>
<dbReference type="eggNOG" id="COG0167">
    <property type="taxonomic scope" value="Bacteria"/>
</dbReference>
<dbReference type="NCBIfam" id="NF005741">
    <property type="entry name" value="PRK07565.1"/>
    <property type="match status" value="1"/>
</dbReference>
<accession>A0A0A2G5I3</accession>
<organism evidence="13 14">
    <name type="scientific">Porphyromonas gingivicanis</name>
    <dbReference type="NCBI Taxonomy" id="266762"/>
    <lineage>
        <taxon>Bacteria</taxon>
        <taxon>Pseudomonadati</taxon>
        <taxon>Bacteroidota</taxon>
        <taxon>Bacteroidia</taxon>
        <taxon>Bacteroidales</taxon>
        <taxon>Porphyromonadaceae</taxon>
        <taxon>Porphyromonas</taxon>
    </lineage>
</organism>
<dbReference type="AlphaFoldDB" id="A0A0A2G5I3"/>
<dbReference type="GO" id="GO:0004159">
    <property type="term" value="F:dihydropyrimidine dehydrogenase (NAD+) activity"/>
    <property type="evidence" value="ECO:0007669"/>
    <property type="project" value="UniProtKB-EC"/>
</dbReference>
<comment type="catalytic activity">
    <reaction evidence="7">
        <text>5,6-dihydrothymine + NAD(+) = thymine + NADH + H(+)</text>
        <dbReference type="Rhea" id="RHEA:28791"/>
        <dbReference type="ChEBI" id="CHEBI:15378"/>
        <dbReference type="ChEBI" id="CHEBI:17821"/>
        <dbReference type="ChEBI" id="CHEBI:27468"/>
        <dbReference type="ChEBI" id="CHEBI:57540"/>
        <dbReference type="ChEBI" id="CHEBI:57945"/>
        <dbReference type="EC" id="1.3.1.1"/>
    </reaction>
</comment>
<comment type="subunit">
    <text evidence="10">Heterotetramer of 2 PreA and 2 PreT subunits.</text>
</comment>
<dbReference type="GO" id="GO:0006210">
    <property type="term" value="P:thymine catabolic process"/>
    <property type="evidence" value="ECO:0007669"/>
    <property type="project" value="TreeGrafter"/>
</dbReference>
<evidence type="ECO:0000256" key="10">
    <source>
        <dbReference type="ARBA" id="ARBA00049714"/>
    </source>
</evidence>
<comment type="pathway">
    <text evidence="2">Pyrimidine metabolism; UMP biosynthesis via de novo pathway.</text>
</comment>
<reference evidence="13 14" key="1">
    <citation type="submission" date="2014-08" db="EMBL/GenBank/DDBJ databases">
        <title>Porphyromonas gingivicanis strain:COT-022_OH1391 Genome sequencing.</title>
        <authorList>
            <person name="Wallis C."/>
            <person name="Deusch O."/>
            <person name="O'Flynn C."/>
            <person name="Davis I."/>
            <person name="Jospin G."/>
            <person name="Darling A.E."/>
            <person name="Coil D.A."/>
            <person name="Alexiev A."/>
            <person name="Horsfall A."/>
            <person name="Kirkwood N."/>
            <person name="Harris S."/>
            <person name="Eisen J.A."/>
        </authorList>
    </citation>
    <scope>NUCLEOTIDE SEQUENCE [LARGE SCALE GENOMIC DNA]</scope>
    <source>
        <strain evidence="14">COT-022 OH1391</strain>
    </source>
</reference>
<evidence type="ECO:0000256" key="9">
    <source>
        <dbReference type="ARBA" id="ARBA00049578"/>
    </source>
</evidence>
<keyword evidence="3" id="KW-0285">Flavoprotein</keyword>
<evidence type="ECO:0000256" key="3">
    <source>
        <dbReference type="ARBA" id="ARBA00022630"/>
    </source>
</evidence>
<comment type="function">
    <text evidence="9">Involved in pyrimidine base degradation. Catalyzes physiologically the reduction of uracil to 5,6-dihydrouracil (DHU) by using NADH as a specific cosubstrate. It also catalyzes the reverse reaction and the reduction of thymine to 5,6-dihydrothymine (DHT).</text>
</comment>
<evidence type="ECO:0000256" key="2">
    <source>
        <dbReference type="ARBA" id="ARBA00004725"/>
    </source>
</evidence>
<evidence type="ECO:0000256" key="11">
    <source>
        <dbReference type="ARBA" id="ARBA00049728"/>
    </source>
</evidence>
<dbReference type="STRING" id="266762.HQ36_02470"/>
<sequence length="325" mass="35446">MIDLTSNYAGITLRNPIVIASSGLTNSAKKIEEFASAGAGAVVLKSLFEEQIDSLSASLSQAGDYPEAVDYISEYVKANEIGKYLDLIRETKSRVQIPVIASINCYKSGEWTSYARQIAEAGADAIEVNIMRLEGDIKADASLLIESYASIVSGIVKSVSIPVQVKLAKYFSCLPALIDRLRQVGAAGVTIFNRSYQMDINIETESITGGEVFTTADSLPDTLRYTGILAAKVPQIPISATTGIHDYEAVIKCIMAGASTTQICSAFYQKGAGYVQVLLDGLTQWMEKKKYTSLSEFRGKLKAQDEGDGTQYMRMQFMKYFSNKE</sequence>
<gene>
    <name evidence="13" type="ORF">HQ36_02470</name>
</gene>
<name>A0A0A2G5I3_9PORP</name>
<comment type="catalytic activity">
    <reaction evidence="8">
        <text>5,6-dihydrouracil + NAD(+) = uracil + NADH + H(+)</text>
        <dbReference type="Rhea" id="RHEA:20189"/>
        <dbReference type="ChEBI" id="CHEBI:15378"/>
        <dbReference type="ChEBI" id="CHEBI:15901"/>
        <dbReference type="ChEBI" id="CHEBI:17568"/>
        <dbReference type="ChEBI" id="CHEBI:57540"/>
        <dbReference type="ChEBI" id="CHEBI:57945"/>
        <dbReference type="EC" id="1.3.1.1"/>
    </reaction>
</comment>
<comment type="cofactor">
    <cofactor evidence="1">
        <name>FMN</name>
        <dbReference type="ChEBI" id="CHEBI:58210"/>
    </cofactor>
</comment>
<dbReference type="EMBL" id="JQZW01000006">
    <property type="protein sequence ID" value="KGN98491.1"/>
    <property type="molecule type" value="Genomic_DNA"/>
</dbReference>
<keyword evidence="14" id="KW-1185">Reference proteome</keyword>
<evidence type="ECO:0000259" key="12">
    <source>
        <dbReference type="Pfam" id="PF01180"/>
    </source>
</evidence>